<dbReference type="EMBL" id="BMKX01000004">
    <property type="protein sequence ID" value="GGJ62160.1"/>
    <property type="molecule type" value="Genomic_DNA"/>
</dbReference>
<reference evidence="2" key="1">
    <citation type="journal article" date="2019" name="Int. J. Syst. Evol. Microbiol.">
        <title>The Global Catalogue of Microorganisms (GCM) 10K type strain sequencing project: providing services to taxonomists for standard genome sequencing and annotation.</title>
        <authorList>
            <consortium name="The Broad Institute Genomics Platform"/>
            <consortium name="The Broad Institute Genome Sequencing Center for Infectious Disease"/>
            <person name="Wu L."/>
            <person name="Ma J."/>
        </authorList>
    </citation>
    <scope>NUCLEOTIDE SEQUENCE [LARGE SCALE GENOMIC DNA]</scope>
    <source>
        <strain evidence="2">CGMCC 1.3685</strain>
    </source>
</reference>
<evidence type="ECO:0008006" key="3">
    <source>
        <dbReference type="Google" id="ProtNLM"/>
    </source>
</evidence>
<protein>
    <recommendedName>
        <fullName evidence="3">RES domain-containing protein</fullName>
    </recommendedName>
</protein>
<organism evidence="1 2">
    <name type="scientific">Glutamicibacter ardleyensis</name>
    <dbReference type="NCBI Taxonomy" id="225894"/>
    <lineage>
        <taxon>Bacteria</taxon>
        <taxon>Bacillati</taxon>
        <taxon>Actinomycetota</taxon>
        <taxon>Actinomycetes</taxon>
        <taxon>Micrococcales</taxon>
        <taxon>Micrococcaceae</taxon>
        <taxon>Glutamicibacter</taxon>
    </lineage>
</organism>
<dbReference type="Proteomes" id="UP000606115">
    <property type="component" value="Unassembled WGS sequence"/>
</dbReference>
<proteinExistence type="predicted"/>
<keyword evidence="2" id="KW-1185">Reference proteome</keyword>
<sequence>MSWNRFDIPGETVYFADKALCAYQEVLAQFKRKLGVADPLAKDADALGLSLEEFYDAVASEWEEKHFMSSGTLPRKWREDRQLHIVSMPQHGWWVHIEDPESICALERAIPDVLLDSGISALDTADLRSQNRLLTTSVAEHLASTKLFDGSLPLGIIFSSRHGSGINYAVWKQASKGPLMNRTDEMEVLASKPISFRDPDLETAARLFGLTVF</sequence>
<evidence type="ECO:0000313" key="2">
    <source>
        <dbReference type="Proteomes" id="UP000606115"/>
    </source>
</evidence>
<evidence type="ECO:0000313" key="1">
    <source>
        <dbReference type="EMBL" id="GGJ62160.1"/>
    </source>
</evidence>
<name>A0ABQ2DLV4_9MICC</name>
<gene>
    <name evidence="1" type="ORF">GCM10007173_21290</name>
</gene>
<accession>A0ABQ2DLV4</accession>
<comment type="caution">
    <text evidence="1">The sequence shown here is derived from an EMBL/GenBank/DDBJ whole genome shotgun (WGS) entry which is preliminary data.</text>
</comment>